<dbReference type="Pfam" id="PF00155">
    <property type="entry name" value="Aminotran_1_2"/>
    <property type="match status" value="1"/>
</dbReference>
<dbReference type="InterPro" id="IPR015422">
    <property type="entry name" value="PyrdxlP-dep_Trfase_small"/>
</dbReference>
<dbReference type="InterPro" id="IPR015424">
    <property type="entry name" value="PyrdxlP-dep_Trfase"/>
</dbReference>
<dbReference type="PANTHER" id="PTHR46383">
    <property type="entry name" value="ASPARTATE AMINOTRANSFERASE"/>
    <property type="match status" value="1"/>
</dbReference>
<dbReference type="InterPro" id="IPR004839">
    <property type="entry name" value="Aminotransferase_I/II_large"/>
</dbReference>
<dbReference type="CDD" id="cd00609">
    <property type="entry name" value="AAT_like"/>
    <property type="match status" value="1"/>
</dbReference>
<gene>
    <name evidence="8" type="ORF">ENR23_13685</name>
</gene>
<dbReference type="GO" id="GO:0006520">
    <property type="term" value="P:amino acid metabolic process"/>
    <property type="evidence" value="ECO:0007669"/>
    <property type="project" value="InterPro"/>
</dbReference>
<feature type="domain" description="Aminotransferase class I/classII large" evidence="7">
    <location>
        <begin position="31"/>
        <end position="379"/>
    </location>
</feature>
<evidence type="ECO:0000313" key="8">
    <source>
        <dbReference type="EMBL" id="HGZ44443.1"/>
    </source>
</evidence>
<evidence type="ECO:0000256" key="1">
    <source>
        <dbReference type="ARBA" id="ARBA00001933"/>
    </source>
</evidence>
<proteinExistence type="inferred from homology"/>
<comment type="caution">
    <text evidence="8">The sequence shown here is derived from an EMBL/GenBank/DDBJ whole genome shotgun (WGS) entry which is preliminary data.</text>
</comment>
<keyword evidence="5" id="KW-0663">Pyridoxal phosphate</keyword>
<protein>
    <recommendedName>
        <fullName evidence="6">Aminotransferase</fullName>
        <ecNumber evidence="6">2.6.1.-</ecNumber>
    </recommendedName>
</protein>
<dbReference type="InterPro" id="IPR015421">
    <property type="entry name" value="PyrdxlP-dep_Trfase_major"/>
</dbReference>
<dbReference type="SUPFAM" id="SSF53383">
    <property type="entry name" value="PLP-dependent transferases"/>
    <property type="match status" value="1"/>
</dbReference>
<dbReference type="PROSITE" id="PS00105">
    <property type="entry name" value="AA_TRANSFER_CLASS_1"/>
    <property type="match status" value="1"/>
</dbReference>
<sequence length="390" mass="42615">MSLAQRMSRLGTETAFVVLARARALEATGKKVVHLEIGEPDFDTPAFIRRAAAEALEQGATHYGPAAGLPEFRKVIADQWRAERGIPCDADNVVVTPGAKPIMFFAMLALLDEGDEVLYPNPGFPIYESVANFLNARAVPLELREENGFDLDLKELERKITSRTKLLIFNSPHNPTGAVLRPETVEGIAALARKHSFYILADEIYARILYEGKHLSIASLPGMAERTIVLDGFSKTYAMTGWRLGFGIMNKELAAQVARLQTNSNSCTATFTQKAGMAALTGPQAEMHAMVEEFRRRRDAIVAGLNTLPGVTCTMPQGAFYAYPNIKGTGFSSRELADLLLEEAGVACLSGTAFGAMGEGYLRFSYANSLENIRIALDAMREFLAARVRV</sequence>
<dbReference type="GO" id="GO:0008483">
    <property type="term" value="F:transaminase activity"/>
    <property type="evidence" value="ECO:0007669"/>
    <property type="project" value="UniProtKB-KW"/>
</dbReference>
<dbReference type="Gene3D" id="3.40.640.10">
    <property type="entry name" value="Type I PLP-dependent aspartate aminotransferase-like (Major domain)"/>
    <property type="match status" value="1"/>
</dbReference>
<name>A0A832I4V9_UNCEI</name>
<comment type="similarity">
    <text evidence="2 6">Belongs to the class-I pyridoxal-phosphate-dependent aminotransferase family.</text>
</comment>
<accession>A0A832I4V9</accession>
<dbReference type="Gene3D" id="3.90.1150.10">
    <property type="entry name" value="Aspartate Aminotransferase, domain 1"/>
    <property type="match status" value="1"/>
</dbReference>
<dbReference type="EC" id="2.6.1.-" evidence="6"/>
<dbReference type="PANTHER" id="PTHR46383:SF1">
    <property type="entry name" value="ASPARTATE AMINOTRANSFERASE"/>
    <property type="match status" value="1"/>
</dbReference>
<dbReference type="InterPro" id="IPR050596">
    <property type="entry name" value="AspAT/PAT-like"/>
</dbReference>
<organism evidence="8">
    <name type="scientific">Eiseniibacteriota bacterium</name>
    <dbReference type="NCBI Taxonomy" id="2212470"/>
    <lineage>
        <taxon>Bacteria</taxon>
        <taxon>Candidatus Eiseniibacteriota</taxon>
    </lineage>
</organism>
<evidence type="ECO:0000256" key="6">
    <source>
        <dbReference type="RuleBase" id="RU000481"/>
    </source>
</evidence>
<evidence type="ECO:0000256" key="5">
    <source>
        <dbReference type="ARBA" id="ARBA00022898"/>
    </source>
</evidence>
<dbReference type="GO" id="GO:0030170">
    <property type="term" value="F:pyridoxal phosphate binding"/>
    <property type="evidence" value="ECO:0007669"/>
    <property type="project" value="InterPro"/>
</dbReference>
<keyword evidence="3 6" id="KW-0032">Aminotransferase</keyword>
<evidence type="ECO:0000256" key="3">
    <source>
        <dbReference type="ARBA" id="ARBA00022576"/>
    </source>
</evidence>
<reference evidence="8" key="1">
    <citation type="journal article" date="2020" name="mSystems">
        <title>Genome- and Community-Level Interaction Insights into Carbon Utilization and Element Cycling Functions of Hydrothermarchaeota in Hydrothermal Sediment.</title>
        <authorList>
            <person name="Zhou Z."/>
            <person name="Liu Y."/>
            <person name="Xu W."/>
            <person name="Pan J."/>
            <person name="Luo Z.H."/>
            <person name="Li M."/>
        </authorList>
    </citation>
    <scope>NUCLEOTIDE SEQUENCE [LARGE SCALE GENOMIC DNA]</scope>
    <source>
        <strain evidence="8">SpSt-381</strain>
    </source>
</reference>
<dbReference type="InterPro" id="IPR004838">
    <property type="entry name" value="NHTrfase_class1_PyrdxlP-BS"/>
</dbReference>
<evidence type="ECO:0000256" key="4">
    <source>
        <dbReference type="ARBA" id="ARBA00022679"/>
    </source>
</evidence>
<keyword evidence="4 6" id="KW-0808">Transferase</keyword>
<dbReference type="FunFam" id="3.40.640.10:FF:000033">
    <property type="entry name" value="Aspartate aminotransferase"/>
    <property type="match status" value="1"/>
</dbReference>
<dbReference type="EMBL" id="DSQF01000028">
    <property type="protein sequence ID" value="HGZ44443.1"/>
    <property type="molecule type" value="Genomic_DNA"/>
</dbReference>
<comment type="cofactor">
    <cofactor evidence="1 6">
        <name>pyridoxal 5'-phosphate</name>
        <dbReference type="ChEBI" id="CHEBI:597326"/>
    </cofactor>
</comment>
<evidence type="ECO:0000259" key="7">
    <source>
        <dbReference type="Pfam" id="PF00155"/>
    </source>
</evidence>
<dbReference type="AlphaFoldDB" id="A0A832I4V9"/>
<evidence type="ECO:0000256" key="2">
    <source>
        <dbReference type="ARBA" id="ARBA00007441"/>
    </source>
</evidence>